<dbReference type="GO" id="GO:0005770">
    <property type="term" value="C:late endosome"/>
    <property type="evidence" value="ECO:0007669"/>
    <property type="project" value="TreeGrafter"/>
</dbReference>
<evidence type="ECO:0000259" key="4">
    <source>
        <dbReference type="SMART" id="SM00184"/>
    </source>
</evidence>
<dbReference type="STRING" id="50990.A0A4Y7PGY8"/>
<dbReference type="AlphaFoldDB" id="A0A4Y7PGY8"/>
<dbReference type="InterPro" id="IPR045111">
    <property type="entry name" value="Vps41/Vps8"/>
</dbReference>
<sequence>MVFFLGRMGDNKNALNLIIERLGDVHRAIDFAKQQNDDDLWGDLLRYSETKPEFIRGLLENVGANIDPIRLIRRIKNGLEIPGLKEALITILSDFNLQLSLLDGCRAVLGGDCSDLSRNLQRDQVRGFFGSAATPCPICNLPIYSGPQSLALLFLCRHVVHATCVRGGDNLPQRPDPVLSNLSSGGPNYGLAGKIAFAAVIKNRVSRGCPVCEKREEGNRT</sequence>
<dbReference type="PROSITE" id="PS50236">
    <property type="entry name" value="CHCR"/>
    <property type="match status" value="1"/>
</dbReference>
<dbReference type="Proteomes" id="UP000294933">
    <property type="component" value="Unassembled WGS sequence"/>
</dbReference>
<gene>
    <name evidence="5" type="ORF">BD410DRAFT_902965</name>
</gene>
<organism evidence="5 6">
    <name type="scientific">Rickenella mellea</name>
    <dbReference type="NCBI Taxonomy" id="50990"/>
    <lineage>
        <taxon>Eukaryota</taxon>
        <taxon>Fungi</taxon>
        <taxon>Dikarya</taxon>
        <taxon>Basidiomycota</taxon>
        <taxon>Agaricomycotina</taxon>
        <taxon>Agaricomycetes</taxon>
        <taxon>Hymenochaetales</taxon>
        <taxon>Rickenellaceae</taxon>
        <taxon>Rickenella</taxon>
    </lineage>
</organism>
<feature type="domain" description="RING-type" evidence="4">
    <location>
        <begin position="136"/>
        <end position="212"/>
    </location>
</feature>
<dbReference type="VEuPathDB" id="FungiDB:BD410DRAFT_902965"/>
<dbReference type="InterPro" id="IPR000547">
    <property type="entry name" value="Clathrin_H-chain/VPS_repeat"/>
</dbReference>
<protein>
    <submittedName>
        <fullName evidence="5">ARM repeat-containing protein</fullName>
    </submittedName>
</protein>
<dbReference type="Gene3D" id="1.25.40.10">
    <property type="entry name" value="Tetratricopeptide repeat domain"/>
    <property type="match status" value="1"/>
</dbReference>
<keyword evidence="1" id="KW-0813">Transport</keyword>
<reference evidence="5 6" key="1">
    <citation type="submission" date="2018-06" db="EMBL/GenBank/DDBJ databases">
        <title>A transcriptomic atlas of mushroom development highlights an independent origin of complex multicellularity.</title>
        <authorList>
            <consortium name="DOE Joint Genome Institute"/>
            <person name="Krizsan K."/>
            <person name="Almasi E."/>
            <person name="Merenyi Z."/>
            <person name="Sahu N."/>
            <person name="Viragh M."/>
            <person name="Koszo T."/>
            <person name="Mondo S."/>
            <person name="Kiss B."/>
            <person name="Balint B."/>
            <person name="Kues U."/>
            <person name="Barry K."/>
            <person name="Hegedus J.C."/>
            <person name="Henrissat B."/>
            <person name="Johnson J."/>
            <person name="Lipzen A."/>
            <person name="Ohm R."/>
            <person name="Nagy I."/>
            <person name="Pangilinan J."/>
            <person name="Yan J."/>
            <person name="Xiong Y."/>
            <person name="Grigoriev I.V."/>
            <person name="Hibbett D.S."/>
            <person name="Nagy L.G."/>
        </authorList>
    </citation>
    <scope>NUCLEOTIDE SEQUENCE [LARGE SCALE GENOMIC DNA]</scope>
    <source>
        <strain evidence="5 6">SZMC22713</strain>
    </source>
</reference>
<dbReference type="GO" id="GO:0034058">
    <property type="term" value="P:endosomal vesicle fusion"/>
    <property type="evidence" value="ECO:0007669"/>
    <property type="project" value="TreeGrafter"/>
</dbReference>
<dbReference type="PANTHER" id="PTHR12616:SF1">
    <property type="entry name" value="VACUOLAR PROTEIN SORTING-ASSOCIATED PROTEIN 41 HOMOLOG"/>
    <property type="match status" value="1"/>
</dbReference>
<dbReference type="PANTHER" id="PTHR12616">
    <property type="entry name" value="VACUOLAR PROTEIN SORTING VPS41"/>
    <property type="match status" value="1"/>
</dbReference>
<keyword evidence="6" id="KW-1185">Reference proteome</keyword>
<evidence type="ECO:0000313" key="6">
    <source>
        <dbReference type="Proteomes" id="UP000294933"/>
    </source>
</evidence>
<dbReference type="InterPro" id="IPR001841">
    <property type="entry name" value="Znf_RING"/>
</dbReference>
<dbReference type="GO" id="GO:0030897">
    <property type="term" value="C:HOPS complex"/>
    <property type="evidence" value="ECO:0007669"/>
    <property type="project" value="TreeGrafter"/>
</dbReference>
<dbReference type="OrthoDB" id="244107at2759"/>
<dbReference type="InterPro" id="IPR011990">
    <property type="entry name" value="TPR-like_helical_dom_sf"/>
</dbReference>
<dbReference type="GO" id="GO:0009267">
    <property type="term" value="P:cellular response to starvation"/>
    <property type="evidence" value="ECO:0007669"/>
    <property type="project" value="TreeGrafter"/>
</dbReference>
<evidence type="ECO:0000313" key="5">
    <source>
        <dbReference type="EMBL" id="TDL14637.1"/>
    </source>
</evidence>
<feature type="repeat" description="CHCR" evidence="3">
    <location>
        <begin position="1"/>
        <end position="57"/>
    </location>
</feature>
<name>A0A4Y7PGY8_9AGAM</name>
<evidence type="ECO:0000256" key="1">
    <source>
        <dbReference type="ARBA" id="ARBA00022448"/>
    </source>
</evidence>
<proteinExistence type="predicted"/>
<dbReference type="GO" id="GO:0016236">
    <property type="term" value="P:macroautophagy"/>
    <property type="evidence" value="ECO:0007669"/>
    <property type="project" value="TreeGrafter"/>
</dbReference>
<evidence type="ECO:0000256" key="2">
    <source>
        <dbReference type="ARBA" id="ARBA00022927"/>
    </source>
</evidence>
<accession>A0A4Y7PGY8</accession>
<keyword evidence="2" id="KW-0653">Protein transport</keyword>
<dbReference type="Pfam" id="PF23556">
    <property type="entry name" value="TPR_Vps41"/>
    <property type="match status" value="1"/>
</dbReference>
<dbReference type="EMBL" id="ML170320">
    <property type="protein sequence ID" value="TDL14637.1"/>
    <property type="molecule type" value="Genomic_DNA"/>
</dbReference>
<dbReference type="SMART" id="SM00184">
    <property type="entry name" value="RING"/>
    <property type="match status" value="1"/>
</dbReference>
<dbReference type="GO" id="GO:0006623">
    <property type="term" value="P:protein targeting to vacuole"/>
    <property type="evidence" value="ECO:0007669"/>
    <property type="project" value="InterPro"/>
</dbReference>
<evidence type="ECO:0000256" key="3">
    <source>
        <dbReference type="PROSITE-ProRule" id="PRU01006"/>
    </source>
</evidence>